<reference evidence="2" key="1">
    <citation type="journal article" date="2019" name="Int. J. Syst. Evol. Microbiol.">
        <title>The Global Catalogue of Microorganisms (GCM) 10K type strain sequencing project: providing services to taxonomists for standard genome sequencing and annotation.</title>
        <authorList>
            <consortium name="The Broad Institute Genomics Platform"/>
            <consortium name="The Broad Institute Genome Sequencing Center for Infectious Disease"/>
            <person name="Wu L."/>
            <person name="Ma J."/>
        </authorList>
    </citation>
    <scope>NUCLEOTIDE SEQUENCE [LARGE SCALE GENOMIC DNA]</scope>
    <source>
        <strain evidence="2">CGMCC 4.7020</strain>
    </source>
</reference>
<comment type="caution">
    <text evidence="1">The sequence shown here is derived from an EMBL/GenBank/DDBJ whole genome shotgun (WGS) entry which is preliminary data.</text>
</comment>
<dbReference type="Proteomes" id="UP001597058">
    <property type="component" value="Unassembled WGS sequence"/>
</dbReference>
<name>A0ABW3XJQ1_9ACTN</name>
<accession>A0ABW3XJQ1</accession>
<keyword evidence="2" id="KW-1185">Reference proteome</keyword>
<evidence type="ECO:0000313" key="2">
    <source>
        <dbReference type="Proteomes" id="UP001597058"/>
    </source>
</evidence>
<dbReference type="RefSeq" id="WP_381329239.1">
    <property type="nucleotide sequence ID" value="NZ_JBHTMM010000043.1"/>
</dbReference>
<gene>
    <name evidence="1" type="ORF">ACFQ5X_28775</name>
</gene>
<protein>
    <submittedName>
        <fullName evidence="1">Uncharacterized protein</fullName>
    </submittedName>
</protein>
<proteinExistence type="predicted"/>
<dbReference type="EMBL" id="JBHTMM010000043">
    <property type="protein sequence ID" value="MFD1309842.1"/>
    <property type="molecule type" value="Genomic_DNA"/>
</dbReference>
<evidence type="ECO:0000313" key="1">
    <source>
        <dbReference type="EMBL" id="MFD1309842.1"/>
    </source>
</evidence>
<sequence length="55" mass="5758">MSAADDLVLAIRLARADGKSEPDVQAIVHRLAGQYPTADLKAAQAQLVAELEAGQ</sequence>
<organism evidence="1 2">
    <name type="scientific">Streptomyces kaempferi</name>
    <dbReference type="NCBI Taxonomy" id="333725"/>
    <lineage>
        <taxon>Bacteria</taxon>
        <taxon>Bacillati</taxon>
        <taxon>Actinomycetota</taxon>
        <taxon>Actinomycetes</taxon>
        <taxon>Kitasatosporales</taxon>
        <taxon>Streptomycetaceae</taxon>
        <taxon>Streptomyces</taxon>
    </lineage>
</organism>